<feature type="region of interest" description="Disordered" evidence="5">
    <location>
        <begin position="162"/>
        <end position="181"/>
    </location>
</feature>
<sequence>MVTIAATDSGCYSRAIGIIQAGNWIKCSNTALTLNGASACCLAGSLCGEDSLCHTPESLSTGGDNWYPAGCTDPTYTDPVCRLSCTTGYPTFATYNTSASLWACCGAGGCNGTLTGETFSAIAPAQWSAVPTTATNSWNVAATVSIPTSTSSATSAMTSAASTTASTTSTPTTSASQSSGLSTGAKAGVGIGIAVPVVALLAGLTFFLLRRRQQKGAIELRNDYSLPPYNEAMQHTAVYKYGGRVQSSELNGSMPESRQELDAASMPHELPTEHAREQKA</sequence>
<keyword evidence="4 6" id="KW-0472">Membrane</keyword>
<evidence type="ECO:0000256" key="1">
    <source>
        <dbReference type="ARBA" id="ARBA00004167"/>
    </source>
</evidence>
<dbReference type="EMBL" id="JAUTXT010000008">
    <property type="protein sequence ID" value="KAK3676917.1"/>
    <property type="molecule type" value="Genomic_DNA"/>
</dbReference>
<keyword evidence="8" id="KW-1185">Reference proteome</keyword>
<evidence type="ECO:0000256" key="5">
    <source>
        <dbReference type="SAM" id="MobiDB-lite"/>
    </source>
</evidence>
<evidence type="ECO:0000256" key="3">
    <source>
        <dbReference type="ARBA" id="ARBA00022989"/>
    </source>
</evidence>
<name>A0AAE0WRX6_9PEZI</name>
<keyword evidence="2 6" id="KW-0812">Transmembrane</keyword>
<comment type="subcellular location">
    <subcellularLocation>
        <location evidence="1">Membrane</location>
        <topology evidence="1">Single-pass membrane protein</topology>
    </subcellularLocation>
</comment>
<dbReference type="AlphaFoldDB" id="A0AAE0WRX6"/>
<evidence type="ECO:0000313" key="7">
    <source>
        <dbReference type="EMBL" id="KAK3676917.1"/>
    </source>
</evidence>
<reference evidence="7" key="1">
    <citation type="submission" date="2023-07" db="EMBL/GenBank/DDBJ databases">
        <title>Black Yeasts Isolated from many extreme environments.</title>
        <authorList>
            <person name="Coleine C."/>
            <person name="Stajich J.E."/>
            <person name="Selbmann L."/>
        </authorList>
    </citation>
    <scope>NUCLEOTIDE SEQUENCE</scope>
    <source>
        <strain evidence="7">CCFEE 5485</strain>
    </source>
</reference>
<dbReference type="PANTHER" id="PTHR15549">
    <property type="entry name" value="PAIRED IMMUNOGLOBULIN-LIKE TYPE 2 RECEPTOR"/>
    <property type="match status" value="1"/>
</dbReference>
<gene>
    <name evidence="7" type="ORF">LTR78_003121</name>
</gene>
<feature type="region of interest" description="Disordered" evidence="5">
    <location>
        <begin position="247"/>
        <end position="280"/>
    </location>
</feature>
<evidence type="ECO:0000256" key="4">
    <source>
        <dbReference type="ARBA" id="ARBA00023136"/>
    </source>
</evidence>
<organism evidence="7 8">
    <name type="scientific">Recurvomyces mirabilis</name>
    <dbReference type="NCBI Taxonomy" id="574656"/>
    <lineage>
        <taxon>Eukaryota</taxon>
        <taxon>Fungi</taxon>
        <taxon>Dikarya</taxon>
        <taxon>Ascomycota</taxon>
        <taxon>Pezizomycotina</taxon>
        <taxon>Dothideomycetes</taxon>
        <taxon>Dothideomycetidae</taxon>
        <taxon>Mycosphaerellales</taxon>
        <taxon>Teratosphaeriaceae</taxon>
        <taxon>Recurvomyces</taxon>
    </lineage>
</organism>
<evidence type="ECO:0000256" key="2">
    <source>
        <dbReference type="ARBA" id="ARBA00022692"/>
    </source>
</evidence>
<accession>A0AAE0WRX6</accession>
<evidence type="ECO:0000313" key="8">
    <source>
        <dbReference type="Proteomes" id="UP001274830"/>
    </source>
</evidence>
<dbReference type="InterPro" id="IPR051694">
    <property type="entry name" value="Immunoregulatory_rcpt-like"/>
</dbReference>
<feature type="compositionally biased region" description="Polar residues" evidence="5">
    <location>
        <begin position="247"/>
        <end position="256"/>
    </location>
</feature>
<feature type="compositionally biased region" description="Basic and acidic residues" evidence="5">
    <location>
        <begin position="270"/>
        <end position="280"/>
    </location>
</feature>
<proteinExistence type="predicted"/>
<evidence type="ECO:0000256" key="6">
    <source>
        <dbReference type="SAM" id="Phobius"/>
    </source>
</evidence>
<comment type="caution">
    <text evidence="7">The sequence shown here is derived from an EMBL/GenBank/DDBJ whole genome shotgun (WGS) entry which is preliminary data.</text>
</comment>
<dbReference type="CDD" id="cd12087">
    <property type="entry name" value="TM_EGFR-like"/>
    <property type="match status" value="1"/>
</dbReference>
<protein>
    <submittedName>
        <fullName evidence="7">Uncharacterized protein</fullName>
    </submittedName>
</protein>
<keyword evidence="3 6" id="KW-1133">Transmembrane helix</keyword>
<dbReference type="GO" id="GO:0016020">
    <property type="term" value="C:membrane"/>
    <property type="evidence" value="ECO:0007669"/>
    <property type="project" value="UniProtKB-SubCell"/>
</dbReference>
<dbReference type="Proteomes" id="UP001274830">
    <property type="component" value="Unassembled WGS sequence"/>
</dbReference>
<feature type="transmembrane region" description="Helical" evidence="6">
    <location>
        <begin position="187"/>
        <end position="209"/>
    </location>
</feature>
<dbReference type="GO" id="GO:0071944">
    <property type="term" value="C:cell periphery"/>
    <property type="evidence" value="ECO:0007669"/>
    <property type="project" value="UniProtKB-ARBA"/>
</dbReference>